<feature type="transmembrane region" description="Helical" evidence="1">
    <location>
        <begin position="6"/>
        <end position="32"/>
    </location>
</feature>
<keyword evidence="1" id="KW-0472">Membrane</keyword>
<accession>A0A8J7YMV9</accession>
<reference evidence="2" key="1">
    <citation type="submission" date="2021-04" db="EMBL/GenBank/DDBJ databases">
        <title>Genomic insights into ecological role and evolution of a novel Thermoplasmata order Candidatus Sysuiplasmatales.</title>
        <authorList>
            <person name="Yuan Y."/>
        </authorList>
    </citation>
    <scope>NUCLEOTIDE SEQUENCE</scope>
    <source>
        <strain evidence="2">YP2-bin.285</strain>
    </source>
</reference>
<dbReference type="AlphaFoldDB" id="A0A8J7YMV9"/>
<feature type="transmembrane region" description="Helical" evidence="1">
    <location>
        <begin position="44"/>
        <end position="72"/>
    </location>
</feature>
<gene>
    <name evidence="2" type="ORF">J9259_00560</name>
</gene>
<dbReference type="Proteomes" id="UP000716004">
    <property type="component" value="Unassembled WGS sequence"/>
</dbReference>
<evidence type="ECO:0008006" key="4">
    <source>
        <dbReference type="Google" id="ProtNLM"/>
    </source>
</evidence>
<organism evidence="2 3">
    <name type="scientific">Candidatus Sysuiplasma superficiale</name>
    <dbReference type="NCBI Taxonomy" id="2823368"/>
    <lineage>
        <taxon>Archaea</taxon>
        <taxon>Methanobacteriati</taxon>
        <taxon>Thermoplasmatota</taxon>
        <taxon>Thermoplasmata</taxon>
        <taxon>Candidatus Sysuiplasmatales</taxon>
        <taxon>Candidatus Sysuiplasmataceae</taxon>
        <taxon>Candidatus Sysuiplasma</taxon>
    </lineage>
</organism>
<dbReference type="EMBL" id="JAGVSJ010000001">
    <property type="protein sequence ID" value="MBX8631008.1"/>
    <property type="molecule type" value="Genomic_DNA"/>
</dbReference>
<evidence type="ECO:0000313" key="3">
    <source>
        <dbReference type="Proteomes" id="UP000716004"/>
    </source>
</evidence>
<protein>
    <recommendedName>
        <fullName evidence="4">DUF1616 domain-containing protein</fullName>
    </recommendedName>
</protein>
<comment type="caution">
    <text evidence="2">The sequence shown here is derived from an EMBL/GenBank/DDBJ whole genome shotgun (WGS) entry which is preliminary data.</text>
</comment>
<name>A0A8J7YMV9_9ARCH</name>
<keyword evidence="1" id="KW-1133">Transmembrane helix</keyword>
<proteinExistence type="predicted"/>
<feature type="transmembrane region" description="Helical" evidence="1">
    <location>
        <begin position="78"/>
        <end position="99"/>
    </location>
</feature>
<evidence type="ECO:0000256" key="1">
    <source>
        <dbReference type="SAM" id="Phobius"/>
    </source>
</evidence>
<keyword evidence="1" id="KW-0812">Transmembrane</keyword>
<evidence type="ECO:0000313" key="2">
    <source>
        <dbReference type="EMBL" id="MBX8631008.1"/>
    </source>
</evidence>
<sequence length="113" mass="12287">MEWKMPLISILELALVAVLMFFLPGFAVLLAFTRRESRFRQDTVDMIAASAGISLAIAVIILFLMTIIYNAVHEGLNVTAFVLTESALTAAMLLLSAVVSTRKRTGGGNNAER</sequence>